<evidence type="ECO:0000256" key="1">
    <source>
        <dbReference type="SAM" id="MobiDB-lite"/>
    </source>
</evidence>
<keyword evidence="2" id="KW-0472">Membrane</keyword>
<dbReference type="Proteomes" id="UP000438429">
    <property type="component" value="Unassembled WGS sequence"/>
</dbReference>
<dbReference type="AlphaFoldDB" id="A0A6A4TJA5"/>
<keyword evidence="2" id="KW-0812">Transmembrane</keyword>
<name>A0A6A4TJA5_SCOMX</name>
<sequence length="150" mass="16593">MGQVFPAGDDTPQLRCSWRKQALISSDATTTLHSYALQVHEPKRMGTTDSENKKNDIQNKEVGTFYVVQLLGFVTWLFIMQQICVFPLPTVSFTDTVTSFSNLVMAEASSVSADPWPRFQSSRLHLLFGEVEESPGATRPKPGSSGGHLE</sequence>
<protein>
    <submittedName>
        <fullName evidence="3">Uncharacterized protein</fullName>
    </submittedName>
</protein>
<gene>
    <name evidence="3" type="ORF">F2P81_000500</name>
</gene>
<dbReference type="EMBL" id="VEVO01000001">
    <property type="protein sequence ID" value="KAF0046867.1"/>
    <property type="molecule type" value="Genomic_DNA"/>
</dbReference>
<proteinExistence type="predicted"/>
<reference evidence="3 4" key="1">
    <citation type="submission" date="2019-06" db="EMBL/GenBank/DDBJ databases">
        <title>Draft genomes of female and male turbot (Scophthalmus maximus).</title>
        <authorList>
            <person name="Xu H."/>
            <person name="Xu X.-W."/>
            <person name="Shao C."/>
            <person name="Chen S."/>
        </authorList>
    </citation>
    <scope>NUCLEOTIDE SEQUENCE [LARGE SCALE GENOMIC DNA]</scope>
    <source>
        <strain evidence="3">Ysfricsl-2016a</strain>
        <tissue evidence="3">Blood</tissue>
    </source>
</reference>
<feature type="region of interest" description="Disordered" evidence="1">
    <location>
        <begin position="131"/>
        <end position="150"/>
    </location>
</feature>
<keyword evidence="2" id="KW-1133">Transmembrane helix</keyword>
<evidence type="ECO:0000256" key="2">
    <source>
        <dbReference type="SAM" id="Phobius"/>
    </source>
</evidence>
<evidence type="ECO:0000313" key="4">
    <source>
        <dbReference type="Proteomes" id="UP000438429"/>
    </source>
</evidence>
<comment type="caution">
    <text evidence="3">The sequence shown here is derived from an EMBL/GenBank/DDBJ whole genome shotgun (WGS) entry which is preliminary data.</text>
</comment>
<organism evidence="3 4">
    <name type="scientific">Scophthalmus maximus</name>
    <name type="common">Turbot</name>
    <name type="synonym">Psetta maxima</name>
    <dbReference type="NCBI Taxonomy" id="52904"/>
    <lineage>
        <taxon>Eukaryota</taxon>
        <taxon>Metazoa</taxon>
        <taxon>Chordata</taxon>
        <taxon>Craniata</taxon>
        <taxon>Vertebrata</taxon>
        <taxon>Euteleostomi</taxon>
        <taxon>Actinopterygii</taxon>
        <taxon>Neopterygii</taxon>
        <taxon>Teleostei</taxon>
        <taxon>Neoteleostei</taxon>
        <taxon>Acanthomorphata</taxon>
        <taxon>Carangaria</taxon>
        <taxon>Pleuronectiformes</taxon>
        <taxon>Pleuronectoidei</taxon>
        <taxon>Scophthalmidae</taxon>
        <taxon>Scophthalmus</taxon>
    </lineage>
</organism>
<evidence type="ECO:0000313" key="3">
    <source>
        <dbReference type="EMBL" id="KAF0046867.1"/>
    </source>
</evidence>
<feature type="transmembrane region" description="Helical" evidence="2">
    <location>
        <begin position="62"/>
        <end position="79"/>
    </location>
</feature>
<accession>A0A6A4TJA5</accession>